<accession>A0A6J4J607</accession>
<dbReference type="Pfam" id="PF13474">
    <property type="entry name" value="SnoaL_3"/>
    <property type="match status" value="1"/>
</dbReference>
<evidence type="ECO:0000256" key="1">
    <source>
        <dbReference type="SAM" id="SignalP"/>
    </source>
</evidence>
<name>A0A6J4J607_9BACT</name>
<feature type="domain" description="SnoaL-like" evidence="2">
    <location>
        <begin position="31"/>
        <end position="143"/>
    </location>
</feature>
<dbReference type="EMBL" id="CADCTJ010000870">
    <property type="protein sequence ID" value="CAA9271426.1"/>
    <property type="molecule type" value="Genomic_DNA"/>
</dbReference>
<protein>
    <recommendedName>
        <fullName evidence="2">SnoaL-like domain-containing protein</fullName>
    </recommendedName>
</protein>
<dbReference type="Gene3D" id="3.10.450.50">
    <property type="match status" value="1"/>
</dbReference>
<keyword evidence="1" id="KW-0732">Signal</keyword>
<evidence type="ECO:0000313" key="3">
    <source>
        <dbReference type="EMBL" id="CAA9271426.1"/>
    </source>
</evidence>
<dbReference type="SUPFAM" id="SSF54427">
    <property type="entry name" value="NTF2-like"/>
    <property type="match status" value="1"/>
</dbReference>
<sequence length="150" mass="17100">MKNIPLLTIILGLTLFLSGQPALAQTPEAPVRQTVIDFFQAMADLDFPKMRSYCQPDFQLLEHGELWTLDVLEDKLKPNVGTGMQRTNVFEFIKVTVKGKTAWVSYHNSAQIVRQGQERNVHWLESAVLEKTRQGWKIALLHSTVKPVKK</sequence>
<organism evidence="3">
    <name type="scientific">uncultured Adhaeribacter sp</name>
    <dbReference type="NCBI Taxonomy" id="448109"/>
    <lineage>
        <taxon>Bacteria</taxon>
        <taxon>Pseudomonadati</taxon>
        <taxon>Bacteroidota</taxon>
        <taxon>Cytophagia</taxon>
        <taxon>Cytophagales</taxon>
        <taxon>Hymenobacteraceae</taxon>
        <taxon>Adhaeribacter</taxon>
        <taxon>environmental samples</taxon>
    </lineage>
</organism>
<evidence type="ECO:0000259" key="2">
    <source>
        <dbReference type="Pfam" id="PF13474"/>
    </source>
</evidence>
<dbReference type="InterPro" id="IPR037401">
    <property type="entry name" value="SnoaL-like"/>
</dbReference>
<feature type="signal peptide" evidence="1">
    <location>
        <begin position="1"/>
        <end position="24"/>
    </location>
</feature>
<reference evidence="3" key="1">
    <citation type="submission" date="2020-02" db="EMBL/GenBank/DDBJ databases">
        <authorList>
            <person name="Meier V. D."/>
        </authorList>
    </citation>
    <scope>NUCLEOTIDE SEQUENCE</scope>
    <source>
        <strain evidence="3">AVDCRST_MAG95</strain>
    </source>
</reference>
<feature type="chain" id="PRO_5026802384" description="SnoaL-like domain-containing protein" evidence="1">
    <location>
        <begin position="25"/>
        <end position="150"/>
    </location>
</feature>
<dbReference type="InterPro" id="IPR032710">
    <property type="entry name" value="NTF2-like_dom_sf"/>
</dbReference>
<proteinExistence type="predicted"/>
<gene>
    <name evidence="3" type="ORF">AVDCRST_MAG95-2780</name>
</gene>
<dbReference type="AlphaFoldDB" id="A0A6J4J607"/>